<dbReference type="RefSeq" id="XP_040747431.1">
    <property type="nucleotide sequence ID" value="XM_040886126.1"/>
</dbReference>
<comment type="caution">
    <text evidence="1">The sequence shown here is derived from an EMBL/GenBank/DDBJ whole genome shotgun (WGS) entry which is preliminary data.</text>
</comment>
<dbReference type="Proteomes" id="UP000193922">
    <property type="component" value="Unassembled WGS sequence"/>
</dbReference>
<accession>A0A1Y1WKW4</accession>
<name>A0A1Y1WKW4_9FUNG</name>
<keyword evidence="2" id="KW-1185">Reference proteome</keyword>
<sequence length="179" mass="20056">MTVSSTPSPSPAIECSAQLQLTREVKCAKYKCPVAYTELTTSATNSGRPILENDSLHTSFYLRVTSDDTHTLWNNLRFYNSFGQTRIVGYKNLSCEHMGIVISKFAVLAPSLPVCLAADLLKPPLLTTRLESYRTRLHIEAVLRKKCTTEGLLTLTLIPKVTEAFTKYFESMLAKGQRY</sequence>
<evidence type="ECO:0000313" key="2">
    <source>
        <dbReference type="Proteomes" id="UP000193922"/>
    </source>
</evidence>
<proteinExistence type="predicted"/>
<dbReference type="AlphaFoldDB" id="A0A1Y1WKW4"/>
<reference evidence="1 2" key="1">
    <citation type="submission" date="2016-07" db="EMBL/GenBank/DDBJ databases">
        <title>Pervasive Adenine N6-methylation of Active Genes in Fungi.</title>
        <authorList>
            <consortium name="DOE Joint Genome Institute"/>
            <person name="Mondo S.J."/>
            <person name="Dannebaum R.O."/>
            <person name="Kuo R.C."/>
            <person name="Labutti K."/>
            <person name="Haridas S."/>
            <person name="Kuo A."/>
            <person name="Salamov A."/>
            <person name="Ahrendt S.R."/>
            <person name="Lipzen A."/>
            <person name="Sullivan W."/>
            <person name="Andreopoulos W.B."/>
            <person name="Clum A."/>
            <person name="Lindquist E."/>
            <person name="Daum C."/>
            <person name="Ramamoorthy G.K."/>
            <person name="Gryganskyi A."/>
            <person name="Culley D."/>
            <person name="Magnuson J.K."/>
            <person name="James T.Y."/>
            <person name="O'Malley M.A."/>
            <person name="Stajich J.E."/>
            <person name="Spatafora J.W."/>
            <person name="Visel A."/>
            <person name="Grigoriev I.V."/>
        </authorList>
    </citation>
    <scope>NUCLEOTIDE SEQUENCE [LARGE SCALE GENOMIC DNA]</scope>
    <source>
        <strain evidence="1 2">ATCC 12442</strain>
    </source>
</reference>
<evidence type="ECO:0000313" key="1">
    <source>
        <dbReference type="EMBL" id="ORX74220.1"/>
    </source>
</evidence>
<organism evidence="1 2">
    <name type="scientific">Linderina pennispora</name>
    <dbReference type="NCBI Taxonomy" id="61395"/>
    <lineage>
        <taxon>Eukaryota</taxon>
        <taxon>Fungi</taxon>
        <taxon>Fungi incertae sedis</taxon>
        <taxon>Zoopagomycota</taxon>
        <taxon>Kickxellomycotina</taxon>
        <taxon>Kickxellomycetes</taxon>
        <taxon>Kickxellales</taxon>
        <taxon>Kickxellaceae</taxon>
        <taxon>Linderina</taxon>
    </lineage>
</organism>
<protein>
    <submittedName>
        <fullName evidence="1">Uncharacterized protein</fullName>
    </submittedName>
</protein>
<gene>
    <name evidence="1" type="ORF">DL89DRAFT_264157</name>
</gene>
<dbReference type="EMBL" id="MCFD01000001">
    <property type="protein sequence ID" value="ORX74220.1"/>
    <property type="molecule type" value="Genomic_DNA"/>
</dbReference>
<dbReference type="GeneID" id="63802774"/>